<feature type="domain" description="GST N-terminal" evidence="1">
    <location>
        <begin position="2"/>
        <end position="84"/>
    </location>
</feature>
<evidence type="ECO:0000259" key="2">
    <source>
        <dbReference type="PROSITE" id="PS50405"/>
    </source>
</evidence>
<dbReference type="Pfam" id="PF13410">
    <property type="entry name" value="GST_C_2"/>
    <property type="match status" value="1"/>
</dbReference>
<keyword evidence="5" id="KW-1185">Reference proteome</keyword>
<dbReference type="InterPro" id="IPR040079">
    <property type="entry name" value="Glutathione_S-Trfase"/>
</dbReference>
<reference evidence="3 6" key="2">
    <citation type="submission" date="2016-10" db="EMBL/GenBank/DDBJ databases">
        <title>Hydorgenophaga sp. LPB0072 isolated from gastropod.</title>
        <authorList>
            <person name="Kim E."/>
            <person name="Yi H."/>
        </authorList>
    </citation>
    <scope>NUCLEOTIDE SEQUENCE [LARGE SCALE GENOMIC DNA]</scope>
    <source>
        <strain evidence="3 6">LPB0072</strain>
    </source>
</reference>
<dbReference type="EMBL" id="CP017476">
    <property type="protein sequence ID" value="AOW11917.1"/>
    <property type="molecule type" value="Genomic_DNA"/>
</dbReference>
<name>A0A162W4R3_9BURK</name>
<dbReference type="InterPro" id="IPR036249">
    <property type="entry name" value="Thioredoxin-like_sf"/>
</dbReference>
<proteinExistence type="predicted"/>
<dbReference type="InterPro" id="IPR004045">
    <property type="entry name" value="Glutathione_S-Trfase_N"/>
</dbReference>
<sequence>MTLPTLYGHHDSGHAYKVRLALTLARIDHAYVHVDIWLPHEQRPEPFRSLAPFKEVPLLVMDGRVLAQSDAILCQIAETFGVLGGESPERLARAREWLFWEANRIGMALPQLRYAKRFAPDAFSPDALLWIRSRFEKDIARLDEELARTQAFILDTAPSIADFALCGYLFWASEAGITPPAHVQRWLERIANLPGWLPPYELLKA</sequence>
<organism evidence="3 6">
    <name type="scientific">Hydrogenophaga crassostreae</name>
    <dbReference type="NCBI Taxonomy" id="1763535"/>
    <lineage>
        <taxon>Bacteria</taxon>
        <taxon>Pseudomonadati</taxon>
        <taxon>Pseudomonadota</taxon>
        <taxon>Betaproteobacteria</taxon>
        <taxon>Burkholderiales</taxon>
        <taxon>Comamonadaceae</taxon>
        <taxon>Hydrogenophaga</taxon>
    </lineage>
</organism>
<dbReference type="InterPro" id="IPR010987">
    <property type="entry name" value="Glutathione-S-Trfase_C-like"/>
</dbReference>
<feature type="domain" description="GST C-terminal" evidence="2">
    <location>
        <begin position="87"/>
        <end position="205"/>
    </location>
</feature>
<dbReference type="PROSITE" id="PS50404">
    <property type="entry name" value="GST_NTER"/>
    <property type="match status" value="1"/>
</dbReference>
<dbReference type="Gene3D" id="1.20.1050.10">
    <property type="match status" value="1"/>
</dbReference>
<dbReference type="Proteomes" id="UP000185680">
    <property type="component" value="Chromosome"/>
</dbReference>
<dbReference type="Gene3D" id="3.40.30.10">
    <property type="entry name" value="Glutaredoxin"/>
    <property type="match status" value="1"/>
</dbReference>
<dbReference type="PANTHER" id="PTHR44051:SF2">
    <property type="entry name" value="HYPOTHETICAL GLUTATHIONE S-TRANSFERASE LIKE PROTEIN"/>
    <property type="match status" value="1"/>
</dbReference>
<evidence type="ECO:0000313" key="3">
    <source>
        <dbReference type="EMBL" id="AOW11917.1"/>
    </source>
</evidence>
<dbReference type="Pfam" id="PF13409">
    <property type="entry name" value="GST_N_2"/>
    <property type="match status" value="1"/>
</dbReference>
<dbReference type="SUPFAM" id="SSF52833">
    <property type="entry name" value="Thioredoxin-like"/>
    <property type="match status" value="1"/>
</dbReference>
<gene>
    <name evidence="3" type="ORF">LPB072_02570</name>
    <name evidence="4" type="ORF">LPB72_02295</name>
</gene>
<dbReference type="SUPFAM" id="SSF47616">
    <property type="entry name" value="GST C-terminal domain-like"/>
    <property type="match status" value="1"/>
</dbReference>
<dbReference type="KEGG" id="hyl:LPB072_02570"/>
<protein>
    <submittedName>
        <fullName evidence="3">Glutathione S-transferase</fullName>
    </submittedName>
</protein>
<dbReference type="SFLD" id="SFLDS00019">
    <property type="entry name" value="Glutathione_Transferase_(cytos"/>
    <property type="match status" value="1"/>
</dbReference>
<dbReference type="Proteomes" id="UP000185657">
    <property type="component" value="Unassembled WGS sequence"/>
</dbReference>
<dbReference type="STRING" id="1763535.LPB072_02570"/>
<dbReference type="InterPro" id="IPR036282">
    <property type="entry name" value="Glutathione-S-Trfase_C_sf"/>
</dbReference>
<dbReference type="PROSITE" id="PS50405">
    <property type="entry name" value="GST_CTER"/>
    <property type="match status" value="1"/>
</dbReference>
<evidence type="ECO:0000313" key="6">
    <source>
        <dbReference type="Proteomes" id="UP000185680"/>
    </source>
</evidence>
<evidence type="ECO:0000313" key="4">
    <source>
        <dbReference type="EMBL" id="OAD43865.1"/>
    </source>
</evidence>
<dbReference type="RefSeq" id="WP_066085129.1">
    <property type="nucleotide sequence ID" value="NZ_CP017476.1"/>
</dbReference>
<evidence type="ECO:0000313" key="5">
    <source>
        <dbReference type="Proteomes" id="UP000185657"/>
    </source>
</evidence>
<dbReference type="PANTHER" id="PTHR44051">
    <property type="entry name" value="GLUTATHIONE S-TRANSFERASE-RELATED"/>
    <property type="match status" value="1"/>
</dbReference>
<dbReference type="GO" id="GO:0016740">
    <property type="term" value="F:transferase activity"/>
    <property type="evidence" value="ECO:0007669"/>
    <property type="project" value="UniProtKB-KW"/>
</dbReference>
<keyword evidence="3" id="KW-0808">Transferase</keyword>
<dbReference type="OrthoDB" id="9797500at2"/>
<reference evidence="4 5" key="1">
    <citation type="submission" date="2016-02" db="EMBL/GenBank/DDBJ databases">
        <title>Draft genome sequence of Hydrogenophaga sp. LPB0072.</title>
        <authorList>
            <person name="Shin S.-K."/>
            <person name="Yi H."/>
        </authorList>
    </citation>
    <scope>NUCLEOTIDE SEQUENCE [LARGE SCALE GENOMIC DNA]</scope>
    <source>
        <strain evidence="4 5">LPB0072</strain>
    </source>
</reference>
<dbReference type="AlphaFoldDB" id="A0A162W4R3"/>
<dbReference type="EMBL" id="LVWD01000002">
    <property type="protein sequence ID" value="OAD43865.1"/>
    <property type="molecule type" value="Genomic_DNA"/>
</dbReference>
<evidence type="ECO:0000259" key="1">
    <source>
        <dbReference type="PROSITE" id="PS50404"/>
    </source>
</evidence>
<accession>A0A162W4R3</accession>